<feature type="domain" description="PAS" evidence="9">
    <location>
        <begin position="370"/>
        <end position="412"/>
    </location>
</feature>
<evidence type="ECO:0000313" key="11">
    <source>
        <dbReference type="Proteomes" id="UP000306585"/>
    </source>
</evidence>
<feature type="domain" description="Response regulatory" evidence="8">
    <location>
        <begin position="761"/>
        <end position="877"/>
    </location>
</feature>
<dbReference type="InterPro" id="IPR036097">
    <property type="entry name" value="HisK_dim/P_sf"/>
</dbReference>
<evidence type="ECO:0000256" key="6">
    <source>
        <dbReference type="SAM" id="Phobius"/>
    </source>
</evidence>
<dbReference type="InterPro" id="IPR000014">
    <property type="entry name" value="PAS"/>
</dbReference>
<feature type="transmembrane region" description="Helical" evidence="6">
    <location>
        <begin position="7"/>
        <end position="26"/>
    </location>
</feature>
<dbReference type="Pfam" id="PF00512">
    <property type="entry name" value="HisKA"/>
    <property type="match status" value="1"/>
</dbReference>
<dbReference type="Pfam" id="PF02518">
    <property type="entry name" value="HATPase_c"/>
    <property type="match status" value="1"/>
</dbReference>
<dbReference type="InterPro" id="IPR005467">
    <property type="entry name" value="His_kinase_dom"/>
</dbReference>
<dbReference type="Proteomes" id="UP000306585">
    <property type="component" value="Unassembled WGS sequence"/>
</dbReference>
<dbReference type="Gene3D" id="3.30.565.10">
    <property type="entry name" value="Histidine kinase-like ATPase, C-terminal domain"/>
    <property type="match status" value="1"/>
</dbReference>
<keyword evidence="6" id="KW-0472">Membrane</keyword>
<feature type="modified residue" description="4-aspartylphosphate" evidence="4">
    <location>
        <position position="812"/>
    </location>
</feature>
<evidence type="ECO:0000256" key="1">
    <source>
        <dbReference type="ARBA" id="ARBA00000085"/>
    </source>
</evidence>
<evidence type="ECO:0000256" key="5">
    <source>
        <dbReference type="SAM" id="Coils"/>
    </source>
</evidence>
<dbReference type="Gene3D" id="3.30.450.20">
    <property type="entry name" value="PAS domain"/>
    <property type="match status" value="1"/>
</dbReference>
<keyword evidence="6" id="KW-1133">Transmembrane helix</keyword>
<evidence type="ECO:0000256" key="2">
    <source>
        <dbReference type="ARBA" id="ARBA00012438"/>
    </source>
</evidence>
<dbReference type="CDD" id="cd00156">
    <property type="entry name" value="REC"/>
    <property type="match status" value="1"/>
</dbReference>
<gene>
    <name evidence="10" type="ORF">FEF65_06450</name>
</gene>
<evidence type="ECO:0000259" key="7">
    <source>
        <dbReference type="PROSITE" id="PS50109"/>
    </source>
</evidence>
<dbReference type="PROSITE" id="PS50109">
    <property type="entry name" value="HIS_KIN"/>
    <property type="match status" value="1"/>
</dbReference>
<evidence type="ECO:0000259" key="9">
    <source>
        <dbReference type="PROSITE" id="PS50112"/>
    </source>
</evidence>
<dbReference type="PANTHER" id="PTHR43065:SF42">
    <property type="entry name" value="TWO-COMPONENT SENSOR PPRA"/>
    <property type="match status" value="1"/>
</dbReference>
<evidence type="ECO:0000313" key="10">
    <source>
        <dbReference type="EMBL" id="TLS67553.1"/>
    </source>
</evidence>
<protein>
    <recommendedName>
        <fullName evidence="2">histidine kinase</fullName>
        <ecNumber evidence="2">2.7.13.3</ecNumber>
    </recommendedName>
</protein>
<dbReference type="CDD" id="cd00130">
    <property type="entry name" value="PAS"/>
    <property type="match status" value="1"/>
</dbReference>
<dbReference type="PROSITE" id="PS50112">
    <property type="entry name" value="PAS"/>
    <property type="match status" value="1"/>
</dbReference>
<dbReference type="EMBL" id="VBRY01000005">
    <property type="protein sequence ID" value="TLS67553.1"/>
    <property type="molecule type" value="Genomic_DNA"/>
</dbReference>
<evidence type="ECO:0000259" key="8">
    <source>
        <dbReference type="PROSITE" id="PS50110"/>
    </source>
</evidence>
<dbReference type="PRINTS" id="PR00344">
    <property type="entry name" value="BCTRLSENSOR"/>
</dbReference>
<dbReference type="NCBIfam" id="TIGR00229">
    <property type="entry name" value="sensory_box"/>
    <property type="match status" value="1"/>
</dbReference>
<dbReference type="Gene3D" id="3.40.50.2300">
    <property type="match status" value="1"/>
</dbReference>
<accession>A0A5R9GSY1</accession>
<dbReference type="InterPro" id="IPR004358">
    <property type="entry name" value="Sig_transdc_His_kin-like_C"/>
</dbReference>
<dbReference type="InterPro" id="IPR003594">
    <property type="entry name" value="HATPase_dom"/>
</dbReference>
<dbReference type="GO" id="GO:0000155">
    <property type="term" value="F:phosphorelay sensor kinase activity"/>
    <property type="evidence" value="ECO:0007669"/>
    <property type="project" value="InterPro"/>
</dbReference>
<dbReference type="RefSeq" id="WP_138238986.1">
    <property type="nucleotide sequence ID" value="NZ_VBRY01000005.1"/>
</dbReference>
<dbReference type="InterPro" id="IPR001789">
    <property type="entry name" value="Sig_transdc_resp-reg_receiver"/>
</dbReference>
<dbReference type="SUPFAM" id="SSF47384">
    <property type="entry name" value="Homodimeric domain of signal transducing histidine kinase"/>
    <property type="match status" value="1"/>
</dbReference>
<dbReference type="InterPro" id="IPR035965">
    <property type="entry name" value="PAS-like_dom_sf"/>
</dbReference>
<feature type="domain" description="Histidine kinase" evidence="7">
    <location>
        <begin position="514"/>
        <end position="738"/>
    </location>
</feature>
<comment type="catalytic activity">
    <reaction evidence="1">
        <text>ATP + protein L-histidine = ADP + protein N-phospho-L-histidine.</text>
        <dbReference type="EC" id="2.7.13.3"/>
    </reaction>
</comment>
<keyword evidence="6" id="KW-0812">Transmembrane</keyword>
<dbReference type="InterPro" id="IPR011006">
    <property type="entry name" value="CheY-like_superfamily"/>
</dbReference>
<dbReference type="AlphaFoldDB" id="A0A5R9GSY1"/>
<dbReference type="InterPro" id="IPR036890">
    <property type="entry name" value="HATPase_C_sf"/>
</dbReference>
<evidence type="ECO:0000256" key="3">
    <source>
        <dbReference type="ARBA" id="ARBA00022553"/>
    </source>
</evidence>
<dbReference type="SMART" id="SM00387">
    <property type="entry name" value="HATPase_c"/>
    <property type="match status" value="1"/>
</dbReference>
<reference evidence="10 11" key="1">
    <citation type="journal article" date="2019" name="Appl. Environ. Microbiol.">
        <title>Environmental Evidence and Genomic Insight of Iron-oxidizing Bacteria Preference Towards More Corrosion Resistant Stainless Steel at Higher Salinities.</title>
        <authorList>
            <person name="Garrison C.E."/>
            <person name="Price K.A."/>
            <person name="Field E.K."/>
        </authorList>
    </citation>
    <scope>NUCLEOTIDE SEQUENCE [LARGE SCALE GENOMIC DNA]</scope>
    <source>
        <strain evidence="10 11">P3</strain>
    </source>
</reference>
<feature type="coiled-coil region" evidence="5">
    <location>
        <begin position="331"/>
        <end position="373"/>
    </location>
</feature>
<name>A0A5R9GSY1_9PROT</name>
<evidence type="ECO:0000256" key="4">
    <source>
        <dbReference type="PROSITE-ProRule" id="PRU00169"/>
    </source>
</evidence>
<keyword evidence="3 4" id="KW-0597">Phosphoprotein</keyword>
<sequence>MLKRLPLTLKLLIITILAAALFSFIIDTYHNRQLYQLYESELLDTLKQQARIERLRFDYQIKFFMQISRVAANYPPLIRQLHSGKAGELKINLRRKPAWFPGRSLISSQVHPRLVMLLNPDGTIHNSFSTQLRSIPISLQPPSGYLLTHSIGQTMLSMIDNKPWVLATSGVYDEGVLQGYLMLASPLDAEFLSNAHRYDVAPNLTALVDVSGKEPVILASSNSELVPPGMPLGEIEKSYLVTGKEFFDYGSSDLPLHFISLQSKKKIDDKLNVVLHVANQQRNLQSAGLALVFILAIAGLTYRMRRLSREVAAFAREHLGVEISSQSADSLARLEHDIHLLEKKVVEVHEQEINKEKAEKQKARQQLHISEMRLYEFFNQADELIQSVSPEGDIRYVNQRWMDELGYTPDEIACINISSIVARPCLIDHFKRLEQLADGGSPGLFESILVTRDGAQIEVEGSSHAHIEDGKLIEVHTIYRNVSMRKQLEREAREHREHLEHTQRLESLGVLAGGIAHDFNNILTTILGNAAIMSRHIPRQSEAYDRLQRVIESTERGGDLCKQMLAYAGKGKFMIRPINLSTMMQEITKLLSVSISKHVTLTYQLENELPSISGDAAQIQQVMMNLIINASEAIGDQRGEIHVSTGVIDAGPSLLDSCLANKPVPGSYVWIEVRDNGCGMSPEVQKKIFEPFFTTKLSGRGLGMSAILGIIKAHQGALKLTSAPGSGTTFTVYFPVSDKRTTPSLVDTETRPYMGSYPGKTVLVIDDEESIRELAVVLLNEQGIHTLEAVDGEDGIARFKEHMQHIDMVILDLTMPKLSGENCCREIRKLRPDVPVIIASGYSKETVSPRFLNHEVTAFLQKPYTPDAFYHVVHSIFDHHN</sequence>
<proteinExistence type="predicted"/>
<organism evidence="10 11">
    <name type="scientific">Mariprofundus erugo</name>
    <dbReference type="NCBI Taxonomy" id="2528639"/>
    <lineage>
        <taxon>Bacteria</taxon>
        <taxon>Pseudomonadati</taxon>
        <taxon>Pseudomonadota</taxon>
        <taxon>Candidatius Mariprofundia</taxon>
        <taxon>Mariprofundales</taxon>
        <taxon>Mariprofundaceae</taxon>
        <taxon>Mariprofundus</taxon>
    </lineage>
</organism>
<dbReference type="InterPro" id="IPR003661">
    <property type="entry name" value="HisK_dim/P_dom"/>
</dbReference>
<dbReference type="Pfam" id="PF00072">
    <property type="entry name" value="Response_reg"/>
    <property type="match status" value="1"/>
</dbReference>
<dbReference type="SMART" id="SM00448">
    <property type="entry name" value="REC"/>
    <property type="match status" value="1"/>
</dbReference>
<dbReference type="SUPFAM" id="SSF55874">
    <property type="entry name" value="ATPase domain of HSP90 chaperone/DNA topoisomerase II/histidine kinase"/>
    <property type="match status" value="1"/>
</dbReference>
<dbReference type="PROSITE" id="PS50110">
    <property type="entry name" value="RESPONSE_REGULATORY"/>
    <property type="match status" value="1"/>
</dbReference>
<dbReference type="EC" id="2.7.13.3" evidence="2"/>
<dbReference type="SUPFAM" id="SSF52172">
    <property type="entry name" value="CheY-like"/>
    <property type="match status" value="1"/>
</dbReference>
<dbReference type="SUPFAM" id="SSF55785">
    <property type="entry name" value="PYP-like sensor domain (PAS domain)"/>
    <property type="match status" value="1"/>
</dbReference>
<dbReference type="PANTHER" id="PTHR43065">
    <property type="entry name" value="SENSOR HISTIDINE KINASE"/>
    <property type="match status" value="1"/>
</dbReference>
<keyword evidence="5" id="KW-0175">Coiled coil</keyword>
<dbReference type="Gene3D" id="1.10.287.130">
    <property type="match status" value="1"/>
</dbReference>
<comment type="caution">
    <text evidence="10">The sequence shown here is derived from an EMBL/GenBank/DDBJ whole genome shotgun (WGS) entry which is preliminary data.</text>
</comment>
<keyword evidence="11" id="KW-1185">Reference proteome</keyword>
<dbReference type="CDD" id="cd00082">
    <property type="entry name" value="HisKA"/>
    <property type="match status" value="1"/>
</dbReference>